<dbReference type="InterPro" id="IPR050169">
    <property type="entry name" value="Krueppel_C2H2_ZnF"/>
</dbReference>
<sequence>MMAAQELLKPEDVAVEFNWEEWQLLAPDQKDLYRDVMLENYHNLMSLGYQTKKPNALPKLEHGEEPRLIEDELQNGTCPAYRSWLQKEQTDEEKVGGRDSKA</sequence>
<reference evidence="2 3" key="1">
    <citation type="journal article" date="2020" name="Nature">
        <title>Six reference-quality genomes reveal evolution of bat adaptations.</title>
        <authorList>
            <person name="Jebb D."/>
            <person name="Huang Z."/>
            <person name="Pippel M."/>
            <person name="Hughes G.M."/>
            <person name="Lavrichenko K."/>
            <person name="Devanna P."/>
            <person name="Winkler S."/>
            <person name="Jermiin L.S."/>
            <person name="Skirmuntt E.C."/>
            <person name="Katzourakis A."/>
            <person name="Burkitt-Gray L."/>
            <person name="Ray D.A."/>
            <person name="Sullivan K.A.M."/>
            <person name="Roscito J.G."/>
            <person name="Kirilenko B.M."/>
            <person name="Davalos L.M."/>
            <person name="Corthals A.P."/>
            <person name="Power M.L."/>
            <person name="Jones G."/>
            <person name="Ransome R.D."/>
            <person name="Dechmann D.K.N."/>
            <person name="Locatelli A.G."/>
            <person name="Puechmaille S.J."/>
            <person name="Fedrigo O."/>
            <person name="Jarvis E.D."/>
            <person name="Hiller M."/>
            <person name="Vernes S.C."/>
            <person name="Myers E.W."/>
            <person name="Teeling E.C."/>
        </authorList>
    </citation>
    <scope>NUCLEOTIDE SEQUENCE [LARGE SCALE GENOMIC DNA]</scope>
    <source>
        <strain evidence="2">MRouAeg1</strain>
        <tissue evidence="2">Muscle</tissue>
    </source>
</reference>
<accession>A0A7J8CNW6</accession>
<protein>
    <recommendedName>
        <fullName evidence="1">KRAB domain-containing protein</fullName>
    </recommendedName>
</protein>
<evidence type="ECO:0000313" key="3">
    <source>
        <dbReference type="Proteomes" id="UP000593571"/>
    </source>
</evidence>
<dbReference type="Proteomes" id="UP000593571">
    <property type="component" value="Unassembled WGS sequence"/>
</dbReference>
<feature type="domain" description="KRAB" evidence="1">
    <location>
        <begin position="8"/>
        <end position="79"/>
    </location>
</feature>
<dbReference type="InterPro" id="IPR001909">
    <property type="entry name" value="KRAB"/>
</dbReference>
<dbReference type="Gene3D" id="6.10.140.140">
    <property type="match status" value="1"/>
</dbReference>
<comment type="caution">
    <text evidence="2">The sequence shown here is derived from an EMBL/GenBank/DDBJ whole genome shotgun (WGS) entry which is preliminary data.</text>
</comment>
<dbReference type="Pfam" id="PF01352">
    <property type="entry name" value="KRAB"/>
    <property type="match status" value="1"/>
</dbReference>
<evidence type="ECO:0000259" key="1">
    <source>
        <dbReference type="PROSITE" id="PS50805"/>
    </source>
</evidence>
<dbReference type="GO" id="GO:0006355">
    <property type="term" value="P:regulation of DNA-templated transcription"/>
    <property type="evidence" value="ECO:0007669"/>
    <property type="project" value="InterPro"/>
</dbReference>
<dbReference type="PANTHER" id="PTHR23232:SF161">
    <property type="entry name" value="KRAB DOMAIN-CONTAINING PROTEIN"/>
    <property type="match status" value="1"/>
</dbReference>
<gene>
    <name evidence="2" type="ORF">HJG63_021212</name>
</gene>
<dbReference type="PANTHER" id="PTHR23232">
    <property type="entry name" value="KRAB DOMAIN C2H2 ZINC FINGER"/>
    <property type="match status" value="1"/>
</dbReference>
<keyword evidence="3" id="KW-1185">Reference proteome</keyword>
<name>A0A7J8CNW6_ROUAE</name>
<dbReference type="PROSITE" id="PS50805">
    <property type="entry name" value="KRAB"/>
    <property type="match status" value="1"/>
</dbReference>
<dbReference type="SUPFAM" id="SSF109640">
    <property type="entry name" value="KRAB domain (Kruppel-associated box)"/>
    <property type="match status" value="1"/>
</dbReference>
<proteinExistence type="predicted"/>
<organism evidence="2 3">
    <name type="scientific">Rousettus aegyptiacus</name>
    <name type="common">Egyptian fruit bat</name>
    <name type="synonym">Pteropus aegyptiacus</name>
    <dbReference type="NCBI Taxonomy" id="9407"/>
    <lineage>
        <taxon>Eukaryota</taxon>
        <taxon>Metazoa</taxon>
        <taxon>Chordata</taxon>
        <taxon>Craniata</taxon>
        <taxon>Vertebrata</taxon>
        <taxon>Euteleostomi</taxon>
        <taxon>Mammalia</taxon>
        <taxon>Eutheria</taxon>
        <taxon>Laurasiatheria</taxon>
        <taxon>Chiroptera</taxon>
        <taxon>Yinpterochiroptera</taxon>
        <taxon>Pteropodoidea</taxon>
        <taxon>Pteropodidae</taxon>
        <taxon>Rousettinae</taxon>
        <taxon>Rousettus</taxon>
    </lineage>
</organism>
<dbReference type="CDD" id="cd07765">
    <property type="entry name" value="KRAB_A-box"/>
    <property type="match status" value="1"/>
</dbReference>
<dbReference type="EMBL" id="JACASE010000014">
    <property type="protein sequence ID" value="KAF6412526.1"/>
    <property type="molecule type" value="Genomic_DNA"/>
</dbReference>
<dbReference type="AlphaFoldDB" id="A0A7J8CNW6"/>
<evidence type="ECO:0000313" key="2">
    <source>
        <dbReference type="EMBL" id="KAF6412526.1"/>
    </source>
</evidence>
<dbReference type="SMART" id="SM00349">
    <property type="entry name" value="KRAB"/>
    <property type="match status" value="1"/>
</dbReference>
<dbReference type="InterPro" id="IPR036051">
    <property type="entry name" value="KRAB_dom_sf"/>
</dbReference>